<feature type="compositionally biased region" description="Low complexity" evidence="1">
    <location>
        <begin position="351"/>
        <end position="367"/>
    </location>
</feature>
<dbReference type="OrthoDB" id="4727254at2"/>
<accession>A0A100WJN0</accession>
<comment type="caution">
    <text evidence="2">The sequence shown here is derived from an EMBL/GenBank/DDBJ whole genome shotgun (WGS) entry which is preliminary data.</text>
</comment>
<feature type="compositionally biased region" description="Acidic residues" evidence="1">
    <location>
        <begin position="318"/>
        <end position="350"/>
    </location>
</feature>
<organism evidence="2 3">
    <name type="scientific">Mycolicibacterium canariasense</name>
    <name type="common">Mycobacterium canariasense</name>
    <dbReference type="NCBI Taxonomy" id="228230"/>
    <lineage>
        <taxon>Bacteria</taxon>
        <taxon>Bacillati</taxon>
        <taxon>Actinomycetota</taxon>
        <taxon>Actinomycetes</taxon>
        <taxon>Mycobacteriales</taxon>
        <taxon>Mycobacteriaceae</taxon>
        <taxon>Mycolicibacterium</taxon>
    </lineage>
</organism>
<feature type="compositionally biased region" description="Pro residues" evidence="1">
    <location>
        <begin position="368"/>
        <end position="387"/>
    </location>
</feature>
<evidence type="ECO:0000256" key="1">
    <source>
        <dbReference type="SAM" id="MobiDB-lite"/>
    </source>
</evidence>
<reference evidence="3" key="2">
    <citation type="submission" date="2016-02" db="EMBL/GenBank/DDBJ databases">
        <title>Draft genome sequence of five rapidly growing Mycobacterium species.</title>
        <authorList>
            <person name="Katahira K."/>
            <person name="Gotou Y."/>
            <person name="Iida K."/>
            <person name="Ogura Y."/>
            <person name="Hayashi T."/>
        </authorList>
    </citation>
    <scope>NUCLEOTIDE SEQUENCE [LARGE SCALE GENOMIC DNA]</scope>
    <source>
        <strain evidence="3">JCM15298</strain>
    </source>
</reference>
<feature type="region of interest" description="Disordered" evidence="1">
    <location>
        <begin position="288"/>
        <end position="413"/>
    </location>
</feature>
<dbReference type="RefSeq" id="WP_062659927.1">
    <property type="nucleotide sequence ID" value="NZ_BCSY01000129.1"/>
</dbReference>
<dbReference type="EMBL" id="BCSY01000129">
    <property type="protein sequence ID" value="GAS99253.1"/>
    <property type="molecule type" value="Genomic_DNA"/>
</dbReference>
<evidence type="ECO:0000313" key="2">
    <source>
        <dbReference type="EMBL" id="GAS99253.1"/>
    </source>
</evidence>
<dbReference type="STRING" id="228230.RMCC_6218"/>
<protein>
    <submittedName>
        <fullName evidence="2">Uncharacterized protein</fullName>
    </submittedName>
</protein>
<reference evidence="3" key="1">
    <citation type="journal article" date="2016" name="Genome Announc.">
        <title>Draft Genome Sequences of Five Rapidly Growing Mycobacterium Species, M. thermoresistibile, M. fortuitum subsp. acetamidolyticum, M. canariasense, M. brisbanense, and M. novocastrense.</title>
        <authorList>
            <person name="Katahira K."/>
            <person name="Ogura Y."/>
            <person name="Gotoh Y."/>
            <person name="Hayashi T."/>
        </authorList>
    </citation>
    <scope>NUCLEOTIDE SEQUENCE [LARGE SCALE GENOMIC DNA]</scope>
    <source>
        <strain evidence="3">JCM15298</strain>
    </source>
</reference>
<feature type="compositionally biased region" description="Acidic residues" evidence="1">
    <location>
        <begin position="299"/>
        <end position="311"/>
    </location>
</feature>
<gene>
    <name evidence="2" type="ORF">RMCC_6218</name>
</gene>
<keyword evidence="3" id="KW-1185">Reference proteome</keyword>
<evidence type="ECO:0000313" key="3">
    <source>
        <dbReference type="Proteomes" id="UP000069443"/>
    </source>
</evidence>
<dbReference type="AlphaFoldDB" id="A0A100WJN0"/>
<dbReference type="Proteomes" id="UP000069443">
    <property type="component" value="Unassembled WGS sequence"/>
</dbReference>
<sequence>MTGQDVDGALARGVPAVEVLTDYVAACRALGHPTAEPGQLHDAYTAEDGMDLGALDADCAAVTAALGAVDEAVRLQDAARAALAGAWQGPGADAAAAAVGQHAQSSALAEATLRRVADTLGHLRDTLWQLVSGKVAAVQDIEDRAEREQWWPAARAVATGAGAQDTASEIVDGKVNPFVAVAIGSEWDDVMQSTRRSVRDAYDAAAAGISADPPGFGVPAAATTPAAVAAAPSPDPAPVPAPAAEPLSAALPASGLGSGLAGSGMSPGGTGLTGIGQQIADLIDGLLNTASDSPAGDPLDLDEPDVGEPDEDRAGPGDEPDEPDEEDDEKAADGDAVGDGEQEPTEEEGEPAAGAVDGAEPAAAQTVPPTPTPVPEPVPAAPAPLTAPVPEHVPEPPRTPCEIAADELPQAGD</sequence>
<proteinExistence type="predicted"/>
<name>A0A100WJN0_MYCCR</name>